<dbReference type="RefSeq" id="WP_167222162.1">
    <property type="nucleotide sequence ID" value="NZ_JAAQPH010000003.1"/>
</dbReference>
<feature type="transmembrane region" description="Helical" evidence="1">
    <location>
        <begin position="102"/>
        <end position="126"/>
    </location>
</feature>
<reference evidence="2" key="1">
    <citation type="submission" date="2020-03" db="EMBL/GenBank/DDBJ databases">
        <title>Genome of Pelagibius litoralis DSM 21314T.</title>
        <authorList>
            <person name="Wang G."/>
        </authorList>
    </citation>
    <scope>NUCLEOTIDE SEQUENCE</scope>
    <source>
        <strain evidence="2">DSM 21314</strain>
    </source>
</reference>
<feature type="transmembrane region" description="Helical" evidence="1">
    <location>
        <begin position="207"/>
        <end position="233"/>
    </location>
</feature>
<feature type="transmembrane region" description="Helical" evidence="1">
    <location>
        <begin position="181"/>
        <end position="201"/>
    </location>
</feature>
<proteinExistence type="predicted"/>
<gene>
    <name evidence="2" type="ORF">HBA54_05415</name>
</gene>
<dbReference type="PANTHER" id="PTHR40400">
    <property type="entry name" value="SLR1512 PROTEIN"/>
    <property type="match status" value="1"/>
</dbReference>
<feature type="transmembrane region" description="Helical" evidence="1">
    <location>
        <begin position="304"/>
        <end position="332"/>
    </location>
</feature>
<keyword evidence="1" id="KW-0812">Transmembrane</keyword>
<feature type="transmembrane region" description="Helical" evidence="1">
    <location>
        <begin position="132"/>
        <end position="153"/>
    </location>
</feature>
<dbReference type="InterPro" id="IPR010293">
    <property type="entry name" value="Sbt_1"/>
</dbReference>
<feature type="transmembrane region" description="Helical" evidence="1">
    <location>
        <begin position="38"/>
        <end position="57"/>
    </location>
</feature>
<protein>
    <submittedName>
        <fullName evidence="2">Sodium-dependent bicarbonate transport family permease</fullName>
    </submittedName>
</protein>
<dbReference type="AlphaFoldDB" id="A0A967CB94"/>
<evidence type="ECO:0000256" key="1">
    <source>
        <dbReference type="SAM" id="Phobius"/>
    </source>
</evidence>
<feature type="transmembrane region" description="Helical" evidence="1">
    <location>
        <begin position="245"/>
        <end position="268"/>
    </location>
</feature>
<keyword evidence="3" id="KW-1185">Reference proteome</keyword>
<comment type="caution">
    <text evidence="2">The sequence shown here is derived from an EMBL/GenBank/DDBJ whole genome shotgun (WGS) entry which is preliminary data.</text>
</comment>
<feature type="transmembrane region" description="Helical" evidence="1">
    <location>
        <begin position="69"/>
        <end position="90"/>
    </location>
</feature>
<dbReference type="EMBL" id="JAAQPH010000003">
    <property type="protein sequence ID" value="NIA68024.1"/>
    <property type="molecule type" value="Genomic_DNA"/>
</dbReference>
<keyword evidence="1" id="KW-0472">Membrane</keyword>
<evidence type="ECO:0000313" key="2">
    <source>
        <dbReference type="EMBL" id="NIA68024.1"/>
    </source>
</evidence>
<organism evidence="2 3">
    <name type="scientific">Pelagibius litoralis</name>
    <dbReference type="NCBI Taxonomy" id="374515"/>
    <lineage>
        <taxon>Bacteria</taxon>
        <taxon>Pseudomonadati</taxon>
        <taxon>Pseudomonadota</taxon>
        <taxon>Alphaproteobacteria</taxon>
        <taxon>Rhodospirillales</taxon>
        <taxon>Rhodovibrionaceae</taxon>
        <taxon>Pelagibius</taxon>
    </lineage>
</organism>
<sequence>MPDLLPLALDNLLSPIILFFALGFGAAMLRSDLSVPEAFAKAMALYLMLAIGFKGGVELNKQGLDWTVGVILLAGAALSFLIPLIAYTLLRIFTRLGQADAAAVAAHYGSISVVTFVAGSEFLTLMGIGFEGYMVAVMAIMETPAIVTGIWLARRNLNGAGGQAPRRSRPGLLDRDLMREIFLNGSVVILIGAFAIGWITGPKGLDAIAPFVVAPFKGVLCLFLLDMGLVAATRLRGASELTWRLVLFGLAMPVIGASLGLATGWALSLGAGETALLALLAGSASYIAVPASMRLAVPEASPGIYLTLSLAITFPFNLTLGIPLYFSIAAAISSP</sequence>
<dbReference type="Proteomes" id="UP000761264">
    <property type="component" value="Unassembled WGS sequence"/>
</dbReference>
<evidence type="ECO:0000313" key="3">
    <source>
        <dbReference type="Proteomes" id="UP000761264"/>
    </source>
</evidence>
<feature type="transmembrane region" description="Helical" evidence="1">
    <location>
        <begin position="274"/>
        <end position="297"/>
    </location>
</feature>
<feature type="transmembrane region" description="Helical" evidence="1">
    <location>
        <begin position="12"/>
        <end position="29"/>
    </location>
</feature>
<name>A0A967CB94_9PROT</name>
<dbReference type="Pfam" id="PF05982">
    <property type="entry name" value="Sbt_1"/>
    <property type="match status" value="1"/>
</dbReference>
<dbReference type="PANTHER" id="PTHR40400:SF1">
    <property type="entry name" value="SLR1512 PROTEIN"/>
    <property type="match status" value="1"/>
</dbReference>
<keyword evidence="1" id="KW-1133">Transmembrane helix</keyword>
<accession>A0A967CB94</accession>